<feature type="non-terminal residue" evidence="1">
    <location>
        <position position="1"/>
    </location>
</feature>
<dbReference type="EMBL" id="LAZR01066434">
    <property type="protein sequence ID" value="KKK53574.1"/>
    <property type="molecule type" value="Genomic_DNA"/>
</dbReference>
<protein>
    <submittedName>
        <fullName evidence="1">Uncharacterized protein</fullName>
    </submittedName>
</protein>
<sequence length="29" mass="3384">LKADTFEKEELPKIEQKLNDLLERAGNKI</sequence>
<accession>A0A0F8YHA6</accession>
<proteinExistence type="predicted"/>
<evidence type="ECO:0000313" key="1">
    <source>
        <dbReference type="EMBL" id="KKK53574.1"/>
    </source>
</evidence>
<dbReference type="AlphaFoldDB" id="A0A0F8YHA6"/>
<comment type="caution">
    <text evidence="1">The sequence shown here is derived from an EMBL/GenBank/DDBJ whole genome shotgun (WGS) entry which is preliminary data.</text>
</comment>
<organism evidence="1">
    <name type="scientific">marine sediment metagenome</name>
    <dbReference type="NCBI Taxonomy" id="412755"/>
    <lineage>
        <taxon>unclassified sequences</taxon>
        <taxon>metagenomes</taxon>
        <taxon>ecological metagenomes</taxon>
    </lineage>
</organism>
<gene>
    <name evidence="1" type="ORF">LCGC14_3093420</name>
</gene>
<reference evidence="1" key="1">
    <citation type="journal article" date="2015" name="Nature">
        <title>Complex archaea that bridge the gap between prokaryotes and eukaryotes.</title>
        <authorList>
            <person name="Spang A."/>
            <person name="Saw J.H."/>
            <person name="Jorgensen S.L."/>
            <person name="Zaremba-Niedzwiedzka K."/>
            <person name="Martijn J."/>
            <person name="Lind A.E."/>
            <person name="van Eijk R."/>
            <person name="Schleper C."/>
            <person name="Guy L."/>
            <person name="Ettema T.J."/>
        </authorList>
    </citation>
    <scope>NUCLEOTIDE SEQUENCE</scope>
</reference>
<name>A0A0F8YHA6_9ZZZZ</name>